<dbReference type="EMBL" id="JAKNRW010000001">
    <property type="protein sequence ID" value="MCK1788987.1"/>
    <property type="molecule type" value="Genomic_DNA"/>
</dbReference>
<evidence type="ECO:0000313" key="1">
    <source>
        <dbReference type="EMBL" id="MCK1788987.1"/>
    </source>
</evidence>
<comment type="caution">
    <text evidence="1">The sequence shown here is derived from an EMBL/GenBank/DDBJ whole genome shotgun (WGS) entry which is preliminary data.</text>
</comment>
<sequence length="124" mass="13600">MTIFTPEYAATKKKLADAFAAAGWTVASQRDQEISCLVAVKDYETAVGTKTATASLEPHFGKFQVVGNYQSEGRNILNTTWLDLTSEMSTEEVNARLAKHAAMVDAEVDGSYARRLHIRFPAEA</sequence>
<protein>
    <submittedName>
        <fullName evidence="1">Uncharacterized protein</fullName>
    </submittedName>
</protein>
<name>A0ABT0ETB8_9PSED</name>
<gene>
    <name evidence="1" type="ORF">L9059_02045</name>
</gene>
<proteinExistence type="predicted"/>
<evidence type="ECO:0000313" key="2">
    <source>
        <dbReference type="Proteomes" id="UP001299876"/>
    </source>
</evidence>
<accession>A0ABT0ETB8</accession>
<dbReference type="RefSeq" id="WP_247286687.1">
    <property type="nucleotide sequence ID" value="NZ_JAKNRW010000001.1"/>
</dbReference>
<organism evidence="1 2">
    <name type="scientific">Pseudomonas violetae</name>
    <dbReference type="NCBI Taxonomy" id="2915813"/>
    <lineage>
        <taxon>Bacteria</taxon>
        <taxon>Pseudomonadati</taxon>
        <taxon>Pseudomonadota</taxon>
        <taxon>Gammaproteobacteria</taxon>
        <taxon>Pseudomonadales</taxon>
        <taxon>Pseudomonadaceae</taxon>
        <taxon>Pseudomonas</taxon>
    </lineage>
</organism>
<dbReference type="Proteomes" id="UP001299876">
    <property type="component" value="Unassembled WGS sequence"/>
</dbReference>
<reference evidence="1 2" key="1">
    <citation type="submission" date="2022-02" db="EMBL/GenBank/DDBJ databases">
        <title>Comparative genomics of the first Antarctic Pseudomonas spp. capable of biotransforming 2,4,6-Trinitrotoluene.</title>
        <authorList>
            <person name="Cabrera M.A."/>
            <person name="Marquez S.L."/>
            <person name="Perez-Donoso J.M."/>
        </authorList>
    </citation>
    <scope>NUCLEOTIDE SEQUENCE [LARGE SCALE GENOMIC DNA]</scope>
    <source>
        <strain evidence="1 2">TNT19</strain>
    </source>
</reference>
<keyword evidence="2" id="KW-1185">Reference proteome</keyword>